<evidence type="ECO:0000256" key="2">
    <source>
        <dbReference type="SAM" id="Phobius"/>
    </source>
</evidence>
<keyword evidence="4" id="KW-1185">Reference proteome</keyword>
<protein>
    <submittedName>
        <fullName evidence="3">Drug resistance transporter, EmrB/QacA subfamily</fullName>
    </submittedName>
</protein>
<reference evidence="3 4" key="1">
    <citation type="journal article" date="2017" name="BMC Genomics">
        <title>Comparative genomic and phylogenomic analyses of the Bifidobacteriaceae family.</title>
        <authorList>
            <person name="Lugli G.A."/>
            <person name="Milani C."/>
            <person name="Turroni F."/>
            <person name="Duranti S."/>
            <person name="Mancabelli L."/>
            <person name="Mangifesta M."/>
            <person name="Ferrario C."/>
            <person name="Modesto M."/>
            <person name="Mattarelli P."/>
            <person name="Jiri K."/>
            <person name="van Sinderen D."/>
            <person name="Ventura M."/>
        </authorList>
    </citation>
    <scope>NUCLEOTIDE SEQUENCE [LARGE SCALE GENOMIC DNA]</scope>
    <source>
        <strain evidence="3 4">DSM 100202</strain>
    </source>
</reference>
<sequence>MQRFAVGYEFICRIIMMLMVCQVAFIVHTVMGLVVGGFFPSIAALYTTFRTWLLDVNDRSWTIKQSWVTFHRAWKAELAGANVFGWPQFIIWLLLIWDYYLANWNDMGRIGYAVSGILLVINVLYGLFVLVSWAIRANFDEKPMWVVRTSIAMVIARPWCSFMVTVLFIATVWAYYTWPGLGVALGITVPVFLAMMAIYSFGRVPGMDVRVLEPVEEKKKKKAEERRQREESKRRG</sequence>
<name>A0A261G591_9BIFI</name>
<dbReference type="Proteomes" id="UP000216074">
    <property type="component" value="Unassembled WGS sequence"/>
</dbReference>
<feature type="transmembrane region" description="Helical" evidence="2">
    <location>
        <begin position="182"/>
        <end position="202"/>
    </location>
</feature>
<evidence type="ECO:0000256" key="1">
    <source>
        <dbReference type="SAM" id="MobiDB-lite"/>
    </source>
</evidence>
<dbReference type="InterPro" id="IPR006938">
    <property type="entry name" value="DUF624"/>
</dbReference>
<evidence type="ECO:0000313" key="4">
    <source>
        <dbReference type="Proteomes" id="UP000216074"/>
    </source>
</evidence>
<comment type="caution">
    <text evidence="3">The sequence shown here is derived from an EMBL/GenBank/DDBJ whole genome shotgun (WGS) entry which is preliminary data.</text>
</comment>
<dbReference type="Pfam" id="PF04854">
    <property type="entry name" value="DUF624"/>
    <property type="match status" value="1"/>
</dbReference>
<keyword evidence="2" id="KW-0472">Membrane</keyword>
<keyword evidence="2" id="KW-0812">Transmembrane</keyword>
<organism evidence="3 4">
    <name type="scientific">Bifidobacterium hapali</name>
    <dbReference type="NCBI Taxonomy" id="1630172"/>
    <lineage>
        <taxon>Bacteria</taxon>
        <taxon>Bacillati</taxon>
        <taxon>Actinomycetota</taxon>
        <taxon>Actinomycetes</taxon>
        <taxon>Bifidobacteriales</taxon>
        <taxon>Bifidobacteriaceae</taxon>
        <taxon>Bifidobacterium</taxon>
    </lineage>
</organism>
<feature type="region of interest" description="Disordered" evidence="1">
    <location>
        <begin position="217"/>
        <end position="236"/>
    </location>
</feature>
<feature type="transmembrane region" description="Helical" evidence="2">
    <location>
        <begin position="78"/>
        <end position="100"/>
    </location>
</feature>
<evidence type="ECO:0000313" key="3">
    <source>
        <dbReference type="EMBL" id="OZG66582.1"/>
    </source>
</evidence>
<feature type="transmembrane region" description="Helical" evidence="2">
    <location>
        <begin position="12"/>
        <end position="31"/>
    </location>
</feature>
<feature type="transmembrane region" description="Helical" evidence="2">
    <location>
        <begin position="156"/>
        <end position="176"/>
    </location>
</feature>
<keyword evidence="2" id="KW-1133">Transmembrane helix</keyword>
<dbReference type="OrthoDB" id="3236392at2"/>
<gene>
    <name evidence="3" type="ORF">BHAP_0110</name>
</gene>
<dbReference type="RefSeq" id="WP_094728611.1">
    <property type="nucleotide sequence ID" value="NZ_MWWY01000004.1"/>
</dbReference>
<feature type="transmembrane region" description="Helical" evidence="2">
    <location>
        <begin position="112"/>
        <end position="135"/>
    </location>
</feature>
<feature type="transmembrane region" description="Helical" evidence="2">
    <location>
        <begin position="37"/>
        <end position="57"/>
    </location>
</feature>
<proteinExistence type="predicted"/>
<dbReference type="EMBL" id="MWWY01000004">
    <property type="protein sequence ID" value="OZG66582.1"/>
    <property type="molecule type" value="Genomic_DNA"/>
</dbReference>
<dbReference type="AlphaFoldDB" id="A0A261G591"/>
<accession>A0A261G591</accession>